<accession>A0AAJ1VEU1</accession>
<evidence type="ECO:0000313" key="2">
    <source>
        <dbReference type="Proteomes" id="UP001238973"/>
    </source>
</evidence>
<dbReference type="Proteomes" id="UP001238973">
    <property type="component" value="Unassembled WGS sequence"/>
</dbReference>
<gene>
    <name evidence="1" type="ORF">QUF85_28410</name>
</gene>
<dbReference type="AlphaFoldDB" id="A0AAJ1VEU1"/>
<reference evidence="1" key="1">
    <citation type="submission" date="2023-06" db="EMBL/GenBank/DDBJ databases">
        <title>Comparative genomics of Bacillaceae isolates and their secondary metabolite potential.</title>
        <authorList>
            <person name="Song L."/>
            <person name="Nielsen L.J."/>
            <person name="Mohite O."/>
            <person name="Xu X."/>
            <person name="Weber T."/>
            <person name="Kovacs A.T."/>
        </authorList>
    </citation>
    <scope>NUCLEOTIDE SEQUENCE</scope>
    <source>
        <strain evidence="1">G1S1</strain>
    </source>
</reference>
<dbReference type="Gene3D" id="1.20.5.190">
    <property type="match status" value="1"/>
</dbReference>
<proteinExistence type="predicted"/>
<organism evidence="1 2">
    <name type="scientific">Peribacillus frigoritolerans</name>
    <dbReference type="NCBI Taxonomy" id="450367"/>
    <lineage>
        <taxon>Bacteria</taxon>
        <taxon>Bacillati</taxon>
        <taxon>Bacillota</taxon>
        <taxon>Bacilli</taxon>
        <taxon>Bacillales</taxon>
        <taxon>Bacillaceae</taxon>
        <taxon>Peribacillus</taxon>
    </lineage>
</organism>
<protein>
    <submittedName>
        <fullName evidence="1">Uncharacterized protein</fullName>
    </submittedName>
</protein>
<comment type="caution">
    <text evidence="1">The sequence shown here is derived from an EMBL/GenBank/DDBJ whole genome shotgun (WGS) entry which is preliminary data.</text>
</comment>
<dbReference type="RefSeq" id="WP_289351381.1">
    <property type="nucleotide sequence ID" value="NZ_JAUCFI010000003.1"/>
</dbReference>
<name>A0AAJ1VEU1_9BACI</name>
<evidence type="ECO:0000313" key="1">
    <source>
        <dbReference type="EMBL" id="MDM5287190.1"/>
    </source>
</evidence>
<sequence>MSFMLLLVNLGVTREFRAFTREFHAFTREFHAFTREFHTFTREFHAFTREFGAIHKKETPLLARFPKYMLLFCSLITSRHI</sequence>
<dbReference type="EMBL" id="JAUCFI010000003">
    <property type="protein sequence ID" value="MDM5287190.1"/>
    <property type="molecule type" value="Genomic_DNA"/>
</dbReference>